<organism evidence="2 3">
    <name type="scientific">Onychostoma macrolepis</name>
    <dbReference type="NCBI Taxonomy" id="369639"/>
    <lineage>
        <taxon>Eukaryota</taxon>
        <taxon>Metazoa</taxon>
        <taxon>Chordata</taxon>
        <taxon>Craniata</taxon>
        <taxon>Vertebrata</taxon>
        <taxon>Euteleostomi</taxon>
        <taxon>Actinopterygii</taxon>
        <taxon>Neopterygii</taxon>
        <taxon>Teleostei</taxon>
        <taxon>Ostariophysi</taxon>
        <taxon>Cypriniformes</taxon>
        <taxon>Cyprinidae</taxon>
        <taxon>Acrossocheilinae</taxon>
        <taxon>Onychostoma</taxon>
    </lineage>
</organism>
<feature type="region of interest" description="Disordered" evidence="1">
    <location>
        <begin position="100"/>
        <end position="149"/>
    </location>
</feature>
<dbReference type="AlphaFoldDB" id="A0A7J6DGR3"/>
<dbReference type="Proteomes" id="UP000579812">
    <property type="component" value="Unassembled WGS sequence"/>
</dbReference>
<comment type="caution">
    <text evidence="2">The sequence shown here is derived from an EMBL/GenBank/DDBJ whole genome shotgun (WGS) entry which is preliminary data.</text>
</comment>
<feature type="compositionally biased region" description="Basic and acidic residues" evidence="1">
    <location>
        <begin position="127"/>
        <end position="140"/>
    </location>
</feature>
<reference evidence="2 3" key="1">
    <citation type="submission" date="2020-04" db="EMBL/GenBank/DDBJ databases">
        <title>Chromosome-level genome assembly of a cyprinid fish Onychostoma macrolepis by integration of Nanopore Sequencing, Bionano and Hi-C technology.</title>
        <authorList>
            <person name="Wang D."/>
        </authorList>
    </citation>
    <scope>NUCLEOTIDE SEQUENCE [LARGE SCALE GENOMIC DNA]</scope>
    <source>
        <strain evidence="2">SWU-2019</strain>
        <tissue evidence="2">Muscle</tissue>
    </source>
</reference>
<evidence type="ECO:0000313" key="2">
    <source>
        <dbReference type="EMBL" id="KAF4117974.1"/>
    </source>
</evidence>
<name>A0A7J6DGR3_9TELE</name>
<feature type="compositionally biased region" description="Polar residues" evidence="1">
    <location>
        <begin position="104"/>
        <end position="116"/>
    </location>
</feature>
<keyword evidence="3" id="KW-1185">Reference proteome</keyword>
<evidence type="ECO:0000256" key="1">
    <source>
        <dbReference type="SAM" id="MobiDB-lite"/>
    </source>
</evidence>
<accession>A0A7J6DGR3</accession>
<protein>
    <submittedName>
        <fullName evidence="2">Uncharacterized protein</fullName>
    </submittedName>
</protein>
<gene>
    <name evidence="2" type="ORF">G5714_000025</name>
</gene>
<proteinExistence type="predicted"/>
<sequence>MSKYRFALVSWAEGPDKDQTSIIPISWIIDFDPADTDKKYFVECRSTNQKKPASGWPVEHAVVLQLAEKEATLRAAERELYPEDMAGKRVRKAKCLDFGEEDTTSTGNKASGSGNPKQKKAKVAAQRRAEEELLSEDRAELSSQESDLTRDLQSQIKALQKENAKLRNMVVKEIPGLLVGVRKLVSINNPTTKDVVDPDAESDGPGETSLYTPCRPSQSVSDQMVDQHQEMMSAALIVSGDQDTQMTPRDISLD</sequence>
<evidence type="ECO:0000313" key="3">
    <source>
        <dbReference type="Proteomes" id="UP000579812"/>
    </source>
</evidence>
<feature type="compositionally biased region" description="Polar residues" evidence="1">
    <location>
        <begin position="209"/>
        <end position="226"/>
    </location>
</feature>
<dbReference type="EMBL" id="JAAMOB010000001">
    <property type="protein sequence ID" value="KAF4117974.1"/>
    <property type="molecule type" value="Genomic_DNA"/>
</dbReference>
<feature type="region of interest" description="Disordered" evidence="1">
    <location>
        <begin position="192"/>
        <end position="226"/>
    </location>
</feature>